<dbReference type="GO" id="GO:0005886">
    <property type="term" value="C:plasma membrane"/>
    <property type="evidence" value="ECO:0007669"/>
    <property type="project" value="TreeGrafter"/>
</dbReference>
<keyword evidence="1" id="KW-0547">Nucleotide-binding</keyword>
<name>A0A8J4WD92_9TREM</name>
<accession>A0A8J4WD92</accession>
<dbReference type="PANTHER" id="PTHR23086:SF8">
    <property type="entry name" value="PHOSPHATIDYLINOSITOL 5-PHOSPHATE 4-KINASE, ISOFORM A"/>
    <property type="match status" value="1"/>
</dbReference>
<dbReference type="EMBL" id="LUCH01013814">
    <property type="protein sequence ID" value="KAF5395394.1"/>
    <property type="molecule type" value="Genomic_DNA"/>
</dbReference>
<evidence type="ECO:0000313" key="3">
    <source>
        <dbReference type="EMBL" id="KAF5395394.1"/>
    </source>
</evidence>
<protein>
    <recommendedName>
        <fullName evidence="2">PIPK domain-containing protein</fullName>
    </recommendedName>
</protein>
<keyword evidence="1" id="KW-0067">ATP-binding</keyword>
<comment type="caution">
    <text evidence="3">The sequence shown here is derived from an EMBL/GenBank/DDBJ whole genome shotgun (WGS) entry which is preliminary data.</text>
</comment>
<dbReference type="Gene3D" id="3.30.810.10">
    <property type="entry name" value="2-Layer Sandwich"/>
    <property type="match status" value="1"/>
</dbReference>
<reference evidence="3" key="1">
    <citation type="submission" date="2019-05" db="EMBL/GenBank/DDBJ databases">
        <title>Annotation for the trematode Paragonimus heterotremus.</title>
        <authorList>
            <person name="Choi Y.-J."/>
        </authorList>
    </citation>
    <scope>NUCLEOTIDE SEQUENCE</scope>
    <source>
        <strain evidence="3">LC</strain>
    </source>
</reference>
<sequence>MQLKFIIQCARVCLPIATFEFKFHTHFIFHHILGNLTPPDSPTGVIGSEQPYSGDLHSTFEYYGIKSSADSPRPLIYFVAIVDILTRYGMRKRTAQTYKSVKHGTGAEISTVKPELYGRRLLDFMSQCIE</sequence>
<dbReference type="PROSITE" id="PS51455">
    <property type="entry name" value="PIPK"/>
    <property type="match status" value="1"/>
</dbReference>
<dbReference type="GO" id="GO:0046854">
    <property type="term" value="P:phosphatidylinositol phosphate biosynthetic process"/>
    <property type="evidence" value="ECO:0007669"/>
    <property type="project" value="TreeGrafter"/>
</dbReference>
<evidence type="ECO:0000259" key="2">
    <source>
        <dbReference type="PROSITE" id="PS51455"/>
    </source>
</evidence>
<gene>
    <name evidence="3" type="ORF">PHET_12286</name>
</gene>
<keyword evidence="1" id="KW-0418">Kinase</keyword>
<organism evidence="3 4">
    <name type="scientific">Paragonimus heterotremus</name>
    <dbReference type="NCBI Taxonomy" id="100268"/>
    <lineage>
        <taxon>Eukaryota</taxon>
        <taxon>Metazoa</taxon>
        <taxon>Spiralia</taxon>
        <taxon>Lophotrochozoa</taxon>
        <taxon>Platyhelminthes</taxon>
        <taxon>Trematoda</taxon>
        <taxon>Digenea</taxon>
        <taxon>Plagiorchiida</taxon>
        <taxon>Troglotremata</taxon>
        <taxon>Troglotrematidae</taxon>
        <taxon>Paragonimus</taxon>
    </lineage>
</organism>
<keyword evidence="4" id="KW-1185">Reference proteome</keyword>
<dbReference type="InterPro" id="IPR023610">
    <property type="entry name" value="PInositol-4/5-P-5/4-kinase"/>
</dbReference>
<dbReference type="SUPFAM" id="SSF56104">
    <property type="entry name" value="SAICAR synthase-like"/>
    <property type="match status" value="1"/>
</dbReference>
<dbReference type="GO" id="GO:0005524">
    <property type="term" value="F:ATP binding"/>
    <property type="evidence" value="ECO:0007669"/>
    <property type="project" value="UniProtKB-UniRule"/>
</dbReference>
<evidence type="ECO:0000256" key="1">
    <source>
        <dbReference type="PROSITE-ProRule" id="PRU00781"/>
    </source>
</evidence>
<dbReference type="GO" id="GO:0016309">
    <property type="term" value="F:1-phosphatidylinositol-5-phosphate 4-kinase activity"/>
    <property type="evidence" value="ECO:0007669"/>
    <property type="project" value="TreeGrafter"/>
</dbReference>
<dbReference type="AlphaFoldDB" id="A0A8J4WD92"/>
<evidence type="ECO:0000313" key="4">
    <source>
        <dbReference type="Proteomes" id="UP000748531"/>
    </source>
</evidence>
<feature type="domain" description="PIPK" evidence="2">
    <location>
        <begin position="1"/>
        <end position="129"/>
    </location>
</feature>
<dbReference type="InterPro" id="IPR027483">
    <property type="entry name" value="PInositol-4-P-4/5-kinase_C_sf"/>
</dbReference>
<keyword evidence="1" id="KW-0808">Transferase</keyword>
<dbReference type="Pfam" id="PF01504">
    <property type="entry name" value="PIP5K"/>
    <property type="match status" value="1"/>
</dbReference>
<dbReference type="InterPro" id="IPR002498">
    <property type="entry name" value="PInositol-4-P-4/5-kinase_core"/>
</dbReference>
<dbReference type="PANTHER" id="PTHR23086">
    <property type="entry name" value="PHOSPHATIDYLINOSITOL-4-PHOSPHATE 5-KINASE"/>
    <property type="match status" value="1"/>
</dbReference>
<dbReference type="Proteomes" id="UP000748531">
    <property type="component" value="Unassembled WGS sequence"/>
</dbReference>
<dbReference type="OrthoDB" id="20783at2759"/>
<dbReference type="GO" id="GO:0016308">
    <property type="term" value="F:1-phosphatidylinositol-4-phosphate 5-kinase activity"/>
    <property type="evidence" value="ECO:0007669"/>
    <property type="project" value="TreeGrafter"/>
</dbReference>
<proteinExistence type="predicted"/>